<evidence type="ECO:0000256" key="5">
    <source>
        <dbReference type="ARBA" id="ARBA00034808"/>
    </source>
</evidence>
<keyword evidence="8" id="KW-0378">Hydrolase</keyword>
<dbReference type="PROSITE" id="PS51194">
    <property type="entry name" value="HELICASE_CTER"/>
    <property type="match status" value="1"/>
</dbReference>
<comment type="catalytic activity">
    <reaction evidence="4">
        <text>Couples ATP hydrolysis with the unwinding of duplex DNA by translocating in the 3'-5' direction.</text>
        <dbReference type="EC" id="5.6.2.4"/>
    </reaction>
</comment>
<evidence type="ECO:0000256" key="1">
    <source>
        <dbReference type="ARBA" id="ARBA00005446"/>
    </source>
</evidence>
<dbReference type="InterPro" id="IPR041700">
    <property type="entry name" value="OMP_b-brl_3"/>
</dbReference>
<dbReference type="SUPFAM" id="SSF52540">
    <property type="entry name" value="P-loop containing nucleoside triphosphate hydrolases"/>
    <property type="match status" value="1"/>
</dbReference>
<dbReference type="InterPro" id="IPR001650">
    <property type="entry name" value="Helicase_C-like"/>
</dbReference>
<dbReference type="SUPFAM" id="SSF56935">
    <property type="entry name" value="Porins"/>
    <property type="match status" value="1"/>
</dbReference>
<keyword evidence="3" id="KW-0413">Isomerase</keyword>
<protein>
    <recommendedName>
        <fullName evidence="5">DNA 3'-5' helicase</fullName>
        <ecNumber evidence="5">5.6.2.4</ecNumber>
    </recommendedName>
    <alternativeName>
        <fullName evidence="6">DNA 3'-5' helicase Q1</fullName>
    </alternativeName>
</protein>
<dbReference type="Proteomes" id="UP000054495">
    <property type="component" value="Unassembled WGS sequence"/>
</dbReference>
<evidence type="ECO:0000313" key="8">
    <source>
        <dbReference type="EMBL" id="EPB65668.1"/>
    </source>
</evidence>
<evidence type="ECO:0000256" key="3">
    <source>
        <dbReference type="ARBA" id="ARBA00023235"/>
    </source>
</evidence>
<dbReference type="PANTHER" id="PTHR13710:SF105">
    <property type="entry name" value="ATP-DEPENDENT DNA HELICASE Q1"/>
    <property type="match status" value="1"/>
</dbReference>
<dbReference type="GO" id="GO:0005737">
    <property type="term" value="C:cytoplasm"/>
    <property type="evidence" value="ECO:0007669"/>
    <property type="project" value="TreeGrafter"/>
</dbReference>
<feature type="non-terminal residue" evidence="8">
    <location>
        <position position="478"/>
    </location>
</feature>
<gene>
    <name evidence="8" type="ORF">ANCCEY_15265</name>
</gene>
<dbReference type="GO" id="GO:0009378">
    <property type="term" value="F:four-way junction helicase activity"/>
    <property type="evidence" value="ECO:0007669"/>
    <property type="project" value="TreeGrafter"/>
</dbReference>
<dbReference type="Pfam" id="PF14905">
    <property type="entry name" value="OMP_b-brl_3"/>
    <property type="match status" value="1"/>
</dbReference>
<dbReference type="AlphaFoldDB" id="A0A0D6L542"/>
<feature type="domain" description="Helicase C-terminal" evidence="7">
    <location>
        <begin position="301"/>
        <end position="471"/>
    </location>
</feature>
<dbReference type="InterPro" id="IPR027417">
    <property type="entry name" value="P-loop_NTPase"/>
</dbReference>
<dbReference type="Gene3D" id="3.40.50.300">
    <property type="entry name" value="P-loop containing nucleotide triphosphate hydrolases"/>
    <property type="match status" value="1"/>
</dbReference>
<dbReference type="PANTHER" id="PTHR13710">
    <property type="entry name" value="DNA HELICASE RECQ FAMILY MEMBER"/>
    <property type="match status" value="1"/>
</dbReference>
<evidence type="ECO:0000256" key="4">
    <source>
        <dbReference type="ARBA" id="ARBA00034617"/>
    </source>
</evidence>
<organism evidence="8 9">
    <name type="scientific">Ancylostoma ceylanicum</name>
    <dbReference type="NCBI Taxonomy" id="53326"/>
    <lineage>
        <taxon>Eukaryota</taxon>
        <taxon>Metazoa</taxon>
        <taxon>Ecdysozoa</taxon>
        <taxon>Nematoda</taxon>
        <taxon>Chromadorea</taxon>
        <taxon>Rhabditida</taxon>
        <taxon>Rhabditina</taxon>
        <taxon>Rhabditomorpha</taxon>
        <taxon>Strongyloidea</taxon>
        <taxon>Ancylostomatidae</taxon>
        <taxon>Ancylostomatinae</taxon>
        <taxon>Ancylostoma</taxon>
    </lineage>
</organism>
<dbReference type="GO" id="GO:0006310">
    <property type="term" value="P:DNA recombination"/>
    <property type="evidence" value="ECO:0007669"/>
    <property type="project" value="TreeGrafter"/>
</dbReference>
<keyword evidence="9" id="KW-1185">Reference proteome</keyword>
<evidence type="ECO:0000256" key="6">
    <source>
        <dbReference type="ARBA" id="ARBA00044566"/>
    </source>
</evidence>
<evidence type="ECO:0000256" key="2">
    <source>
        <dbReference type="ARBA" id="ARBA00023125"/>
    </source>
</evidence>
<accession>A0A0D6L542</accession>
<dbReference type="GO" id="GO:0030894">
    <property type="term" value="C:replisome"/>
    <property type="evidence" value="ECO:0007669"/>
    <property type="project" value="TreeGrafter"/>
</dbReference>
<dbReference type="EC" id="5.6.2.4" evidence="5"/>
<dbReference type="GO" id="GO:0043138">
    <property type="term" value="F:3'-5' DNA helicase activity"/>
    <property type="evidence" value="ECO:0007669"/>
    <property type="project" value="UniProtKB-EC"/>
</dbReference>
<dbReference type="GO" id="GO:0003677">
    <property type="term" value="F:DNA binding"/>
    <property type="evidence" value="ECO:0007669"/>
    <property type="project" value="UniProtKB-KW"/>
</dbReference>
<sequence length="478" mass="54291">MQARQHQANLSFLYNIDSTQSISFDPKFNLTTRTDKRVSTVDFNDTDNITNRQSSNTTTGENEAMNIKTRLGYTKNFKKDKRKLQVVNNFILDQSNSSSHLLYSDYFNQTGITKNGIDQQKSGDRSIVSNVFQTIYTEPINKKMKFEFSYDLFNTKNADERESFNWQNGSYSDLDLLTSGNFKTVKMQNKLGATFIYDFRKHLFTIGLAGRNVTVNNKNHITQQTIEQNVTDVLPKLTYIFRIGQNSSLRFNSQANSTLPSISHLQPVYDNSNPNSIRTGNENLLPNYSINTNLNYNTYNALNGSYIYIGAYNNYIFNDFVSSIEYDSLGRTISQFINQNSLGYTGTYLGGSIPIIKQVNGINALPYHAGLDAVTRARHQDMFLMEEADVIVATIAFGMGIDKPDVRFVIHHDIPKSLESYYQETGRAGRDGGEGECLAFYQYKDIEKLEKFLQGKPVAEQEIGKQLLNEIVSYAETS</sequence>
<keyword evidence="8" id="KW-0347">Helicase</keyword>
<evidence type="ECO:0000313" key="9">
    <source>
        <dbReference type="Proteomes" id="UP000054495"/>
    </source>
</evidence>
<comment type="similarity">
    <text evidence="1">Belongs to the helicase family. RecQ subfamily.</text>
</comment>
<proteinExistence type="inferred from homology"/>
<dbReference type="EMBL" id="KE127440">
    <property type="protein sequence ID" value="EPB65668.1"/>
    <property type="molecule type" value="Genomic_DNA"/>
</dbReference>
<name>A0A0D6L542_9BILA</name>
<keyword evidence="8" id="KW-0067">ATP-binding</keyword>
<dbReference type="GO" id="GO:0006281">
    <property type="term" value="P:DNA repair"/>
    <property type="evidence" value="ECO:0007669"/>
    <property type="project" value="TreeGrafter"/>
</dbReference>
<dbReference type="SMART" id="SM00490">
    <property type="entry name" value="HELICc"/>
    <property type="match status" value="1"/>
</dbReference>
<keyword evidence="2" id="KW-0238">DNA-binding</keyword>
<reference evidence="8 9" key="1">
    <citation type="submission" date="2013-05" db="EMBL/GenBank/DDBJ databases">
        <title>Draft genome of the parasitic nematode Anyclostoma ceylanicum.</title>
        <authorList>
            <person name="Mitreva M."/>
        </authorList>
    </citation>
    <scope>NUCLEOTIDE SEQUENCE [LARGE SCALE GENOMIC DNA]</scope>
</reference>
<evidence type="ECO:0000259" key="7">
    <source>
        <dbReference type="PROSITE" id="PS51194"/>
    </source>
</evidence>
<keyword evidence="8" id="KW-0547">Nucleotide-binding</keyword>